<dbReference type="Pfam" id="PF00535">
    <property type="entry name" value="Glycos_transf_2"/>
    <property type="match status" value="1"/>
</dbReference>
<proteinExistence type="predicted"/>
<dbReference type="InterPro" id="IPR001173">
    <property type="entry name" value="Glyco_trans_2-like"/>
</dbReference>
<accession>A0ABQ2KFK4</accession>
<reference evidence="3" key="1">
    <citation type="journal article" date="2019" name="Int. J. Syst. Evol. Microbiol.">
        <title>The Global Catalogue of Microorganisms (GCM) 10K type strain sequencing project: providing services to taxonomists for standard genome sequencing and annotation.</title>
        <authorList>
            <consortium name="The Broad Institute Genomics Platform"/>
            <consortium name="The Broad Institute Genome Sequencing Center for Infectious Disease"/>
            <person name="Wu L."/>
            <person name="Ma J."/>
        </authorList>
    </citation>
    <scope>NUCLEOTIDE SEQUENCE [LARGE SCALE GENOMIC DNA]</scope>
    <source>
        <strain evidence="3">CGMCC 1.6960</strain>
    </source>
</reference>
<dbReference type="EMBL" id="BMLM01000001">
    <property type="protein sequence ID" value="GGN80324.1"/>
    <property type="molecule type" value="Genomic_DNA"/>
</dbReference>
<gene>
    <name evidence="2" type="ORF">GCM10010968_08060</name>
</gene>
<dbReference type="SUPFAM" id="SSF53448">
    <property type="entry name" value="Nucleotide-diphospho-sugar transferases"/>
    <property type="match status" value="1"/>
</dbReference>
<feature type="domain" description="Glycosyltransferase 2-like" evidence="1">
    <location>
        <begin position="16"/>
        <end position="183"/>
    </location>
</feature>
<dbReference type="Proteomes" id="UP000626982">
    <property type="component" value="Unassembled WGS sequence"/>
</dbReference>
<dbReference type="SUPFAM" id="SSF53756">
    <property type="entry name" value="UDP-Glycosyltransferase/glycogen phosphorylase"/>
    <property type="match status" value="1"/>
</dbReference>
<protein>
    <recommendedName>
        <fullName evidence="1">Glycosyltransferase 2-like domain-containing protein</fullName>
    </recommendedName>
</protein>
<dbReference type="CDD" id="cd00761">
    <property type="entry name" value="Glyco_tranf_GTA_type"/>
    <property type="match status" value="1"/>
</dbReference>
<dbReference type="PANTHER" id="PTHR22916:SF3">
    <property type="entry name" value="UDP-GLCNAC:BETAGAL BETA-1,3-N-ACETYLGLUCOSAMINYLTRANSFERASE-LIKE PROTEIN 1"/>
    <property type="match status" value="1"/>
</dbReference>
<evidence type="ECO:0000259" key="1">
    <source>
        <dbReference type="Pfam" id="PF00535"/>
    </source>
</evidence>
<dbReference type="RefSeq" id="WP_188716305.1">
    <property type="nucleotide sequence ID" value="NZ_BAABBD010000001.1"/>
</dbReference>
<organism evidence="2 3">
    <name type="scientific">Agrococcus terreus</name>
    <dbReference type="NCBI Taxonomy" id="574649"/>
    <lineage>
        <taxon>Bacteria</taxon>
        <taxon>Bacillati</taxon>
        <taxon>Actinomycetota</taxon>
        <taxon>Actinomycetes</taxon>
        <taxon>Micrococcales</taxon>
        <taxon>Microbacteriaceae</taxon>
        <taxon>Agrococcus</taxon>
    </lineage>
</organism>
<evidence type="ECO:0000313" key="3">
    <source>
        <dbReference type="Proteomes" id="UP000626982"/>
    </source>
</evidence>
<name>A0ABQ2KFK4_9MICO</name>
<dbReference type="PANTHER" id="PTHR22916">
    <property type="entry name" value="GLYCOSYLTRANSFERASE"/>
    <property type="match status" value="1"/>
</dbReference>
<dbReference type="Pfam" id="PF13692">
    <property type="entry name" value="Glyco_trans_1_4"/>
    <property type="match status" value="1"/>
</dbReference>
<dbReference type="Gene3D" id="3.40.50.2000">
    <property type="entry name" value="Glycogen Phosphorylase B"/>
    <property type="match status" value="2"/>
</dbReference>
<comment type="caution">
    <text evidence="2">The sequence shown here is derived from an EMBL/GenBank/DDBJ whole genome shotgun (WGS) entry which is preliminary data.</text>
</comment>
<dbReference type="Gene3D" id="3.90.550.10">
    <property type="entry name" value="Spore Coat Polysaccharide Biosynthesis Protein SpsA, Chain A"/>
    <property type="match status" value="1"/>
</dbReference>
<dbReference type="InterPro" id="IPR029044">
    <property type="entry name" value="Nucleotide-diphossugar_trans"/>
</dbReference>
<evidence type="ECO:0000313" key="2">
    <source>
        <dbReference type="EMBL" id="GGN80324.1"/>
    </source>
</evidence>
<sequence>MSIPSTHEQSDRPLISIIVPVYNVEAVLGELLDSMLAQTWDQWEAVLVIDGSPDGSEAVARSYQARDARFRVVSTENGGIGRARNIGLDHATGSLVAFCDADDVLIPTALEILVTALHGSSADMATGIGTDFFPDGRRARYWTMRGEQFSRGWGSYRLADMPSLLEDHVVWAKLFRRELLDRIGLRFPEGIHCEDIAPMLRLQLAAETIAVVPREVYLHRRHEATVSADYLRPSTLGDWVDQAIATIDLVEAHGDRAATVHYVASHTLGQWWTRAELVHLVEDSSLLAGVERLAARMVEVLGNDVDELDPVRGAALEAFAAGVATRRWGELRAALAGLGDEERRAWEGREAVIASPLANPTPRTASVTAVAALRAAELLVDEEPIEARLAAEMLVSRVVAPIAFGLLDDVELLADAERAIAALPSEALTGVAVPAAPDRAARGEGARRARALIDRLRVREARVTSVRLEHRGLVLRGVADLGRPLSAADGLSVVVRSSDGTVRHSAPAWATPSASDAALTAFSAPLPSDARLSGRTLRAWLRRDRRQRGSIELPLVADTAPDALAIEDAIDGQRVEVVFEGATPLRWTTTRRASDVEVAPRPEREHRRVYSFPNWGENPYVAILQLAARGAGIAFPGSEKPDALIGDLEKPSAEGVVHIQWTSPFTERARDQAHADETVDRVLAAIDVARAHGRPILWTIHNVLPHDSRFRDTAIRLHRGLAARADLIHTLGSTAQEAIGDLYTLPAEKVRVLPHSSYAGIYGARLDRSSARVEIGAGAATTQALFFGQIRPYKGIEHLFEAARRLHGSATPIEVLLAGKPAPKVRDEVERFVDSEVEVTAALRYLEDDEIAAWFSAADVAVLPYRNILNSGTMHLAATYGLPVMLPDEHTITADYGDQTWIRFFDTEDPASSIAELLASGWYRDPAVREAALAYARERSPYRMGQGYLALLDEVEQVAAPRRADQPHISAWRRLLRRR</sequence>
<keyword evidence="3" id="KW-1185">Reference proteome</keyword>